<keyword evidence="2" id="KW-1185">Reference proteome</keyword>
<dbReference type="AlphaFoldDB" id="A0A9P6TYW5"/>
<reference evidence="1" key="1">
    <citation type="journal article" date="2020" name="Fungal Divers.">
        <title>Resolving the Mortierellaceae phylogeny through synthesis of multi-gene phylogenetics and phylogenomics.</title>
        <authorList>
            <person name="Vandepol N."/>
            <person name="Liber J."/>
            <person name="Desiro A."/>
            <person name="Na H."/>
            <person name="Kennedy M."/>
            <person name="Barry K."/>
            <person name="Grigoriev I.V."/>
            <person name="Miller A.N."/>
            <person name="O'Donnell K."/>
            <person name="Stajich J.E."/>
            <person name="Bonito G."/>
        </authorList>
    </citation>
    <scope>NUCLEOTIDE SEQUENCE</scope>
    <source>
        <strain evidence="1">BC1065</strain>
    </source>
</reference>
<dbReference type="PROSITE" id="PS51257">
    <property type="entry name" value="PROKAR_LIPOPROTEIN"/>
    <property type="match status" value="1"/>
</dbReference>
<sequence>MSYDNRVFGELPQHKNMVLFSTLVWAACGHRLGGVKQIAIPCRDLGRYVQHVHEMTNISSIQLHLPDAPAIRLQGWDQDKKTSILSDLGTVVRFMDRWVEATANNGARCMRRPVDFRFVGCVDDEGWWSEEPFAELFQRIFRHMPISTTQMIDCCSRLEWARLVLAPETIDLSHLKTLIARQRYDDETELPWPKQSMSTILRQCRSLQHLDLMLRRRDEDSFDWAAHERRVSRTLPLVDFPRVHQLTLALCDVQLDPRVWTNALLAFGPTLRSITIDDTLHSHTLDIAAFHDLPEVEQLCLLAGGFEHSLPGRPFAGCNKLQHLILNQERDKYDMPQLAPWDLPTVSHLVMSGSVMYQFSQETFSTMPKLETLQLLDFSGDQVVFSWDLDNWLPTSLRVLRLIGPPAQAFKWAMLQQCPLLMTLELTSSVTEIHVRPSLAFNDSGSTSSVHPTMETLVLASWDMSAKDVVDKLPLLFPNLRTLTLTSCIELTDEEKSMLEKKLPSLLFLHCECLYMDDDQTDSERVSDIDSDGSSISDFLDEPTIFF</sequence>
<dbReference type="Gene3D" id="3.80.10.10">
    <property type="entry name" value="Ribonuclease Inhibitor"/>
    <property type="match status" value="1"/>
</dbReference>
<evidence type="ECO:0000313" key="2">
    <source>
        <dbReference type="Proteomes" id="UP000807716"/>
    </source>
</evidence>
<dbReference type="SUPFAM" id="SSF52047">
    <property type="entry name" value="RNI-like"/>
    <property type="match status" value="1"/>
</dbReference>
<dbReference type="EMBL" id="JAAAJB010000658">
    <property type="protein sequence ID" value="KAG0252488.1"/>
    <property type="molecule type" value="Genomic_DNA"/>
</dbReference>
<proteinExistence type="predicted"/>
<comment type="caution">
    <text evidence="1">The sequence shown here is derived from an EMBL/GenBank/DDBJ whole genome shotgun (WGS) entry which is preliminary data.</text>
</comment>
<evidence type="ECO:0000313" key="1">
    <source>
        <dbReference type="EMBL" id="KAG0252488.1"/>
    </source>
</evidence>
<name>A0A9P6TYW5_9FUNG</name>
<accession>A0A9P6TYW5</accession>
<dbReference type="Proteomes" id="UP000807716">
    <property type="component" value="Unassembled WGS sequence"/>
</dbReference>
<organism evidence="1 2">
    <name type="scientific">Actinomortierella ambigua</name>
    <dbReference type="NCBI Taxonomy" id="1343610"/>
    <lineage>
        <taxon>Eukaryota</taxon>
        <taxon>Fungi</taxon>
        <taxon>Fungi incertae sedis</taxon>
        <taxon>Mucoromycota</taxon>
        <taxon>Mortierellomycotina</taxon>
        <taxon>Mortierellomycetes</taxon>
        <taxon>Mortierellales</taxon>
        <taxon>Mortierellaceae</taxon>
        <taxon>Actinomortierella</taxon>
    </lineage>
</organism>
<dbReference type="InterPro" id="IPR032675">
    <property type="entry name" value="LRR_dom_sf"/>
</dbReference>
<gene>
    <name evidence="1" type="ORF">DFQ27_008034</name>
</gene>
<protein>
    <submittedName>
        <fullName evidence="1">Uncharacterized protein</fullName>
    </submittedName>
</protein>
<dbReference type="OrthoDB" id="2444741at2759"/>